<dbReference type="OrthoDB" id="526037at2"/>
<keyword evidence="2" id="KW-0808">Transferase</keyword>
<dbReference type="Proteomes" id="UP000004200">
    <property type="component" value="Unassembled WGS sequence"/>
</dbReference>
<protein>
    <submittedName>
        <fullName evidence="2">Aminoglycoside phosphotransferase</fullName>
    </submittedName>
</protein>
<evidence type="ECO:0000313" key="2">
    <source>
        <dbReference type="EMBL" id="EGV33289.1"/>
    </source>
</evidence>
<proteinExistence type="predicted"/>
<dbReference type="PANTHER" id="PTHR21064">
    <property type="entry name" value="AMINOGLYCOSIDE PHOSPHOTRANSFERASE DOMAIN-CONTAINING PROTEIN-RELATED"/>
    <property type="match status" value="1"/>
</dbReference>
<dbReference type="InterPro" id="IPR002575">
    <property type="entry name" value="Aminoglycoside_PTrfase"/>
</dbReference>
<organism evidence="2 3">
    <name type="scientific">Thiorhodococcus drewsii AZ1</name>
    <dbReference type="NCBI Taxonomy" id="765913"/>
    <lineage>
        <taxon>Bacteria</taxon>
        <taxon>Pseudomonadati</taxon>
        <taxon>Pseudomonadota</taxon>
        <taxon>Gammaproteobacteria</taxon>
        <taxon>Chromatiales</taxon>
        <taxon>Chromatiaceae</taxon>
        <taxon>Thiorhodococcus</taxon>
    </lineage>
</organism>
<accession>G2DWT5</accession>
<dbReference type="Gene3D" id="3.90.1200.10">
    <property type="match status" value="1"/>
</dbReference>
<dbReference type="SUPFAM" id="SSF56112">
    <property type="entry name" value="Protein kinase-like (PK-like)"/>
    <property type="match status" value="1"/>
</dbReference>
<evidence type="ECO:0000313" key="3">
    <source>
        <dbReference type="Proteomes" id="UP000004200"/>
    </source>
</evidence>
<dbReference type="EMBL" id="AFWT01000003">
    <property type="protein sequence ID" value="EGV33289.1"/>
    <property type="molecule type" value="Genomic_DNA"/>
</dbReference>
<comment type="caution">
    <text evidence="2">The sequence shown here is derived from an EMBL/GenBank/DDBJ whole genome shotgun (WGS) entry which is preliminary data.</text>
</comment>
<dbReference type="PANTHER" id="PTHR21064:SF5">
    <property type="entry name" value="SLR1880 PROTEIN"/>
    <property type="match status" value="1"/>
</dbReference>
<sequence>MQSQSENRDAIRHDGTSLRAIAAKFDVSGPIDTLGRLGQGLINDTFRLDTGGLSYILQRINGAVFPQPEQIMANLLTLSEFLRKRGTTEPRLPTLILARDGRPFVRDGDGHVWRLMEFIAGTRTLSRIAHPDQASEVGRILGGFHGTLSELPTERLGISLPGFHDTPGYLKRFTEISDRRRDIPLDADLEEAYSFVAARHTLANVLERARDQGRLPTRITHGDPKLDNILFSADERASVALIDLDTVQPGLVLHDLGDCLRSCCNRHGEGIREAETAEFDLGICARILAGYAEGSGPLLRREEVGLLYEAVRLVPFELGLRFLTDHLEGDRYFRVDEPGRNLLKAQVQFALVRSIERQEREIRAAIEEAFG</sequence>
<dbReference type="Pfam" id="PF01636">
    <property type="entry name" value="APH"/>
    <property type="match status" value="1"/>
</dbReference>
<dbReference type="PATRIC" id="fig|765913.3.peg.502"/>
<keyword evidence="3" id="KW-1185">Reference proteome</keyword>
<dbReference type="STRING" id="765913.ThidrDRAFT_0496"/>
<dbReference type="GO" id="GO:0016740">
    <property type="term" value="F:transferase activity"/>
    <property type="evidence" value="ECO:0007669"/>
    <property type="project" value="UniProtKB-KW"/>
</dbReference>
<gene>
    <name evidence="2" type="ORF">ThidrDRAFT_0496</name>
</gene>
<dbReference type="InterPro" id="IPR011009">
    <property type="entry name" value="Kinase-like_dom_sf"/>
</dbReference>
<dbReference type="InterPro" id="IPR050249">
    <property type="entry name" value="Pseudomonas-type_ThrB"/>
</dbReference>
<reference evidence="2 3" key="1">
    <citation type="submission" date="2011-06" db="EMBL/GenBank/DDBJ databases">
        <title>The draft genome of Thiorhodococcus drewsii AZ1.</title>
        <authorList>
            <consortium name="US DOE Joint Genome Institute (JGI-PGF)"/>
            <person name="Lucas S."/>
            <person name="Han J."/>
            <person name="Lapidus A."/>
            <person name="Cheng J.-F."/>
            <person name="Goodwin L."/>
            <person name="Pitluck S."/>
            <person name="Peters L."/>
            <person name="Land M.L."/>
            <person name="Hauser L."/>
            <person name="Vogl K."/>
            <person name="Liu Z."/>
            <person name="Imhoff J."/>
            <person name="Thiel V."/>
            <person name="Frigaard N.-U."/>
            <person name="Bryant D.A."/>
            <person name="Woyke T.J."/>
        </authorList>
    </citation>
    <scope>NUCLEOTIDE SEQUENCE [LARGE SCALE GENOMIC DNA]</scope>
    <source>
        <strain evidence="2 3">AZ1</strain>
    </source>
</reference>
<feature type="domain" description="Aminoglycoside phosphotransferase" evidence="1">
    <location>
        <begin position="36"/>
        <end position="277"/>
    </location>
</feature>
<dbReference type="RefSeq" id="WP_007039212.1">
    <property type="nucleotide sequence ID" value="NZ_AFWT01000003.1"/>
</dbReference>
<dbReference type="AlphaFoldDB" id="G2DWT5"/>
<evidence type="ECO:0000259" key="1">
    <source>
        <dbReference type="Pfam" id="PF01636"/>
    </source>
</evidence>
<dbReference type="eggNOG" id="COG2334">
    <property type="taxonomic scope" value="Bacteria"/>
</dbReference>
<name>G2DWT5_9GAMM</name>